<dbReference type="PANTHER" id="PTHR22960">
    <property type="entry name" value="MOLYBDOPTERIN COFACTOR SYNTHESIS PROTEIN A"/>
    <property type="match status" value="1"/>
</dbReference>
<dbReference type="InterPro" id="IPR050105">
    <property type="entry name" value="MoCo_biosynth_MoaA/MoaC"/>
</dbReference>
<dbReference type="CDD" id="cd01420">
    <property type="entry name" value="MoaC_PE"/>
    <property type="match status" value="1"/>
</dbReference>
<comment type="function">
    <text evidence="6 7">Catalyzes the conversion of (8S)-3',8-cyclo-7,8-dihydroguanosine 5'-triphosphate to cyclic pyranopterin monophosphate (cPMP).</text>
</comment>
<sequence length="159" mass="17526">MSLTHFDEEGRSRMVDVTDKNETVREAIAAGFIKMKPETMDLLIEGKMAKGRNVFEVARVAAVMGVKRTSDLIPMCHPLFITKVDVYFETDRANSQVDIQVVVKMAGKTGVEMEALTGVSVAALTIYDMCKAVDKDMLIGGIRVMKKTGGKSGTYIREE</sequence>
<dbReference type="RefSeq" id="WP_283805547.1">
    <property type="nucleotide sequence ID" value="NZ_JAJUHT010000002.1"/>
</dbReference>
<feature type="active site" evidence="7">
    <location>
        <position position="128"/>
    </location>
</feature>
<keyword evidence="4 7" id="KW-0501">Molybdenum cofactor biosynthesis</keyword>
<evidence type="ECO:0000259" key="8">
    <source>
        <dbReference type="Pfam" id="PF01967"/>
    </source>
</evidence>
<dbReference type="InterPro" id="IPR023045">
    <property type="entry name" value="MoaC"/>
</dbReference>
<evidence type="ECO:0000313" key="9">
    <source>
        <dbReference type="EMBL" id="TCK62086.1"/>
    </source>
</evidence>
<proteinExistence type="inferred from homology"/>
<protein>
    <recommendedName>
        <fullName evidence="3 7">Cyclic pyranopterin monophosphate synthase</fullName>
        <ecNumber evidence="3 7">4.6.1.17</ecNumber>
    </recommendedName>
    <alternativeName>
        <fullName evidence="7">Molybdenum cofactor biosynthesis protein C</fullName>
    </alternativeName>
</protein>
<feature type="binding site" evidence="7">
    <location>
        <begin position="75"/>
        <end position="77"/>
    </location>
    <ligand>
        <name>substrate</name>
    </ligand>
</feature>
<evidence type="ECO:0000256" key="7">
    <source>
        <dbReference type="HAMAP-Rule" id="MF_01224"/>
    </source>
</evidence>
<dbReference type="InterPro" id="IPR047594">
    <property type="entry name" value="MoaC_bact/euk"/>
</dbReference>
<evidence type="ECO:0000256" key="3">
    <source>
        <dbReference type="ARBA" id="ARBA00012575"/>
    </source>
</evidence>
<dbReference type="EC" id="4.6.1.17" evidence="3 7"/>
<evidence type="ECO:0000256" key="1">
    <source>
        <dbReference type="ARBA" id="ARBA00001637"/>
    </source>
</evidence>
<dbReference type="InterPro" id="IPR036522">
    <property type="entry name" value="MoaC_sf"/>
</dbReference>
<dbReference type="UniPathway" id="UPA00344"/>
<dbReference type="Proteomes" id="UP000294614">
    <property type="component" value="Unassembled WGS sequence"/>
</dbReference>
<evidence type="ECO:0000256" key="6">
    <source>
        <dbReference type="ARBA" id="ARBA00055087"/>
    </source>
</evidence>
<dbReference type="Gene3D" id="3.30.70.640">
    <property type="entry name" value="Molybdopterin cofactor biosynthesis C (MoaC) domain"/>
    <property type="match status" value="1"/>
</dbReference>
<evidence type="ECO:0000313" key="10">
    <source>
        <dbReference type="Proteomes" id="UP000294614"/>
    </source>
</evidence>
<dbReference type="NCBIfam" id="NF006870">
    <property type="entry name" value="PRK09364.1"/>
    <property type="match status" value="1"/>
</dbReference>
<comment type="caution">
    <text evidence="9">The sequence shown here is derived from an EMBL/GenBank/DDBJ whole genome shotgun (WGS) entry which is preliminary data.</text>
</comment>
<dbReference type="SUPFAM" id="SSF55040">
    <property type="entry name" value="Molybdenum cofactor biosynthesis protein C, MoaC"/>
    <property type="match status" value="1"/>
</dbReference>
<comment type="similarity">
    <text evidence="7">Belongs to the MoaC family.</text>
</comment>
<dbReference type="GO" id="GO:0061799">
    <property type="term" value="F:cyclic pyranopterin monophosphate synthase activity"/>
    <property type="evidence" value="ECO:0007669"/>
    <property type="project" value="UniProtKB-UniRule"/>
</dbReference>
<reference evidence="9 10" key="1">
    <citation type="submission" date="2019-03" db="EMBL/GenBank/DDBJ databases">
        <title>Genomic Encyclopedia of Type Strains, Phase IV (KMG-IV): sequencing the most valuable type-strain genomes for metagenomic binning, comparative biology and taxonomic classification.</title>
        <authorList>
            <person name="Goeker M."/>
        </authorList>
    </citation>
    <scope>NUCLEOTIDE SEQUENCE [LARGE SCALE GENOMIC DNA]</scope>
    <source>
        <strain evidence="9 10">DSM 24984</strain>
    </source>
</reference>
<name>A0A4R1KC24_9BACT</name>
<dbReference type="InterPro" id="IPR002820">
    <property type="entry name" value="Mopterin_CF_biosynth-C_dom"/>
</dbReference>
<evidence type="ECO:0000256" key="4">
    <source>
        <dbReference type="ARBA" id="ARBA00023150"/>
    </source>
</evidence>
<dbReference type="EMBL" id="SMGG01000003">
    <property type="protein sequence ID" value="TCK62086.1"/>
    <property type="molecule type" value="Genomic_DNA"/>
</dbReference>
<evidence type="ECO:0000256" key="2">
    <source>
        <dbReference type="ARBA" id="ARBA00005046"/>
    </source>
</evidence>
<comment type="pathway">
    <text evidence="2 7">Cofactor biosynthesis; molybdopterin biosynthesis.</text>
</comment>
<feature type="binding site" evidence="7">
    <location>
        <begin position="113"/>
        <end position="114"/>
    </location>
    <ligand>
        <name>substrate</name>
    </ligand>
</feature>
<dbReference type="Pfam" id="PF01967">
    <property type="entry name" value="MoaC"/>
    <property type="match status" value="1"/>
</dbReference>
<dbReference type="GO" id="GO:0006777">
    <property type="term" value="P:Mo-molybdopterin cofactor biosynthetic process"/>
    <property type="evidence" value="ECO:0007669"/>
    <property type="project" value="UniProtKB-UniRule"/>
</dbReference>
<keyword evidence="10" id="KW-1185">Reference proteome</keyword>
<accession>A0A4R1KC24</accession>
<gene>
    <name evidence="7" type="primary">moaC</name>
    <name evidence="9" type="ORF">C8D98_0596</name>
</gene>
<dbReference type="AlphaFoldDB" id="A0A4R1KC24"/>
<comment type="catalytic activity">
    <reaction evidence="1 7">
        <text>(8S)-3',8-cyclo-7,8-dihydroguanosine 5'-triphosphate = cyclic pyranopterin phosphate + diphosphate</text>
        <dbReference type="Rhea" id="RHEA:49580"/>
        <dbReference type="ChEBI" id="CHEBI:33019"/>
        <dbReference type="ChEBI" id="CHEBI:59648"/>
        <dbReference type="ChEBI" id="CHEBI:131766"/>
        <dbReference type="EC" id="4.6.1.17"/>
    </reaction>
</comment>
<dbReference type="HAMAP" id="MF_01224_B">
    <property type="entry name" value="MoaC_B"/>
    <property type="match status" value="1"/>
</dbReference>
<feature type="domain" description="Molybdopterin cofactor biosynthesis C (MoaC)" evidence="8">
    <location>
        <begin position="14"/>
        <end position="150"/>
    </location>
</feature>
<dbReference type="NCBIfam" id="TIGR00581">
    <property type="entry name" value="moaC"/>
    <property type="match status" value="1"/>
</dbReference>
<organism evidence="9 10">
    <name type="scientific">Seleniivibrio woodruffii</name>
    <dbReference type="NCBI Taxonomy" id="1078050"/>
    <lineage>
        <taxon>Bacteria</taxon>
        <taxon>Pseudomonadati</taxon>
        <taxon>Deferribacterota</taxon>
        <taxon>Deferribacteres</taxon>
        <taxon>Deferribacterales</taxon>
        <taxon>Geovibrionaceae</taxon>
        <taxon>Seleniivibrio</taxon>
    </lineage>
</organism>
<dbReference type="PANTHER" id="PTHR22960:SF29">
    <property type="entry name" value="CYCLIC PYRANOPTERIN MONOPHOSPHATE SYNTHASE"/>
    <property type="match status" value="1"/>
</dbReference>
<comment type="subunit">
    <text evidence="7">Homohexamer; trimer of dimers.</text>
</comment>
<keyword evidence="5 7" id="KW-0456">Lyase</keyword>
<evidence type="ECO:0000256" key="5">
    <source>
        <dbReference type="ARBA" id="ARBA00023239"/>
    </source>
</evidence>